<dbReference type="Gene3D" id="1.10.260.40">
    <property type="entry name" value="lambda repressor-like DNA-binding domains"/>
    <property type="match status" value="1"/>
</dbReference>
<evidence type="ECO:0000313" key="9">
    <source>
        <dbReference type="Proteomes" id="UP000321547"/>
    </source>
</evidence>
<keyword evidence="1" id="KW-0805">Transcription regulation</keyword>
<dbReference type="RefSeq" id="WP_234987403.1">
    <property type="nucleotide sequence ID" value="NZ_BJWI01000007.1"/>
</dbReference>
<evidence type="ECO:0000313" key="7">
    <source>
        <dbReference type="EMBL" id="SFP11820.1"/>
    </source>
</evidence>
<accession>A0A1I5MQK3</accession>
<dbReference type="EMBL" id="FOXC01000006">
    <property type="protein sequence ID" value="SFP11820.1"/>
    <property type="molecule type" value="Genomic_DNA"/>
</dbReference>
<organism evidence="7 8">
    <name type="scientific">Halolactibacillus halophilus</name>
    <dbReference type="NCBI Taxonomy" id="306540"/>
    <lineage>
        <taxon>Bacteria</taxon>
        <taxon>Bacillati</taxon>
        <taxon>Bacillota</taxon>
        <taxon>Bacilli</taxon>
        <taxon>Bacillales</taxon>
        <taxon>Bacillaceae</taxon>
        <taxon>Halolactibacillus</taxon>
    </lineage>
</organism>
<dbReference type="Gene3D" id="2.10.109.10">
    <property type="entry name" value="Umud Fragment, subunit A"/>
    <property type="match status" value="1"/>
</dbReference>
<feature type="domain" description="Peptidase S24/S26A/S26B/S26C" evidence="4">
    <location>
        <begin position="88"/>
        <end position="208"/>
    </location>
</feature>
<dbReference type="GO" id="GO:0003677">
    <property type="term" value="F:DNA binding"/>
    <property type="evidence" value="ECO:0007669"/>
    <property type="project" value="UniProtKB-KW"/>
</dbReference>
<keyword evidence="3" id="KW-0804">Transcription</keyword>
<keyword evidence="9" id="KW-1185">Reference proteome</keyword>
<dbReference type="STRING" id="306540.SAMN05421839_10654"/>
<dbReference type="SUPFAM" id="SSF51306">
    <property type="entry name" value="LexA/Signal peptidase"/>
    <property type="match status" value="1"/>
</dbReference>
<evidence type="ECO:0000259" key="5">
    <source>
        <dbReference type="Pfam" id="PF13443"/>
    </source>
</evidence>
<dbReference type="Proteomes" id="UP000321547">
    <property type="component" value="Unassembled WGS sequence"/>
</dbReference>
<dbReference type="CDD" id="cd06529">
    <property type="entry name" value="S24_LexA-like"/>
    <property type="match status" value="1"/>
</dbReference>
<evidence type="ECO:0000313" key="8">
    <source>
        <dbReference type="Proteomes" id="UP000242243"/>
    </source>
</evidence>
<protein>
    <submittedName>
        <fullName evidence="7">Repressor LexA</fullName>
    </submittedName>
</protein>
<evidence type="ECO:0000259" key="4">
    <source>
        <dbReference type="Pfam" id="PF00717"/>
    </source>
</evidence>
<dbReference type="Pfam" id="PF00717">
    <property type="entry name" value="Peptidase_S24"/>
    <property type="match status" value="1"/>
</dbReference>
<dbReference type="InterPro" id="IPR036286">
    <property type="entry name" value="LexA/Signal_pep-like_sf"/>
</dbReference>
<dbReference type="PANTHER" id="PTHR40661:SF1">
    <property type="entry name" value="HTH CRO_C1-TYPE DOMAIN-CONTAINING PROTEIN"/>
    <property type="match status" value="1"/>
</dbReference>
<dbReference type="InterPro" id="IPR039418">
    <property type="entry name" value="LexA-like"/>
</dbReference>
<evidence type="ECO:0000256" key="2">
    <source>
        <dbReference type="ARBA" id="ARBA00023125"/>
    </source>
</evidence>
<gene>
    <name evidence="6" type="ORF">HHA03_07590</name>
    <name evidence="7" type="ORF">SAMN05421839_10654</name>
</gene>
<dbReference type="SUPFAM" id="SSF47413">
    <property type="entry name" value="lambda repressor-like DNA-binding domains"/>
    <property type="match status" value="1"/>
</dbReference>
<keyword evidence="2" id="KW-0238">DNA-binding</keyword>
<proteinExistence type="predicted"/>
<dbReference type="InterPro" id="IPR001387">
    <property type="entry name" value="Cro/C1-type_HTH"/>
</dbReference>
<dbReference type="EMBL" id="BJWI01000007">
    <property type="protein sequence ID" value="GEM01227.1"/>
    <property type="molecule type" value="Genomic_DNA"/>
</dbReference>
<evidence type="ECO:0000256" key="1">
    <source>
        <dbReference type="ARBA" id="ARBA00023015"/>
    </source>
</evidence>
<dbReference type="AlphaFoldDB" id="A0A1I5MQK3"/>
<reference evidence="6 9" key="2">
    <citation type="submission" date="2019-07" db="EMBL/GenBank/DDBJ databases">
        <title>Whole genome shotgun sequence of Halolactibacillus halophilus NBRC 100868.</title>
        <authorList>
            <person name="Hosoyama A."/>
            <person name="Uohara A."/>
            <person name="Ohji S."/>
            <person name="Ichikawa N."/>
        </authorList>
    </citation>
    <scope>NUCLEOTIDE SEQUENCE [LARGE SCALE GENOMIC DNA]</scope>
    <source>
        <strain evidence="6 9">NBRC 100868</strain>
    </source>
</reference>
<evidence type="ECO:0000256" key="3">
    <source>
        <dbReference type="ARBA" id="ARBA00023163"/>
    </source>
</evidence>
<dbReference type="InterPro" id="IPR015927">
    <property type="entry name" value="Peptidase_S24_S26A/B/C"/>
</dbReference>
<evidence type="ECO:0000313" key="6">
    <source>
        <dbReference type="EMBL" id="GEM01227.1"/>
    </source>
</evidence>
<reference evidence="7 8" key="1">
    <citation type="submission" date="2016-10" db="EMBL/GenBank/DDBJ databases">
        <authorList>
            <person name="de Groot N.N."/>
        </authorList>
    </citation>
    <scope>NUCLEOTIDE SEQUENCE [LARGE SCALE GENOMIC DNA]</scope>
    <source>
        <strain evidence="7 8">DSM 17073</strain>
    </source>
</reference>
<sequence>MSKGKRLENMILRSRYKNISQFSKAAGVPYTTIKSFIDRDLERASIDSVLKVANTLGVKIEDLVEENDRAPEKESTFTSSKYVYLPTSISAGLPLTVDGIDHAEKISVPDSIMGKWAGDKDIYMMRINGESMNRIIPHGSIIAIKPTDCNLLKDGDIVVYSDNHDYSVKRYFRDDNRIIFRPDSHDKRFYDYVTSDNNENLVIHGKVVVYIVELD</sequence>
<name>A0A1I5MQK3_9BACI</name>
<dbReference type="Pfam" id="PF13443">
    <property type="entry name" value="HTH_26"/>
    <property type="match status" value="1"/>
</dbReference>
<dbReference type="PANTHER" id="PTHR40661">
    <property type="match status" value="1"/>
</dbReference>
<dbReference type="Proteomes" id="UP000242243">
    <property type="component" value="Unassembled WGS sequence"/>
</dbReference>
<feature type="domain" description="HTH cro/C1-type" evidence="5">
    <location>
        <begin position="7"/>
        <end position="65"/>
    </location>
</feature>
<dbReference type="InterPro" id="IPR010982">
    <property type="entry name" value="Lambda_DNA-bd_dom_sf"/>
</dbReference>